<dbReference type="GO" id="GO:0019391">
    <property type="term" value="P:glucuronoside catabolic process"/>
    <property type="evidence" value="ECO:0007669"/>
    <property type="project" value="TreeGrafter"/>
</dbReference>
<proteinExistence type="inferred from homology"/>
<dbReference type="SMR" id="A0A482X476"/>
<keyword evidence="2" id="KW-0732">Signal</keyword>
<keyword evidence="5" id="KW-1185">Reference proteome</keyword>
<evidence type="ECO:0000256" key="1">
    <source>
        <dbReference type="ARBA" id="ARBA00007401"/>
    </source>
</evidence>
<dbReference type="InterPro" id="IPR008979">
    <property type="entry name" value="Galactose-bd-like_sf"/>
</dbReference>
<sequence length="482" mass="56031">MFSSAVAVFLLVHWNTESAGAALIGGILYPKESETREVRSLDGIWAFRKDESQYQGFKEHWYDYPLHETGEVIPMPVPSSYNDITQERSLRDHVGFVWYERTFFAPERWHLDSLRVWLRFGSVHYLAHVVVITVPKYNTSDIYRQPVGIRTVRWNDKSLMINGKNVYIRGVGKHEDSDIRGKGLDYALITKDFNLLKWLGINAFRTSHYPYAEEIMDFADQQGIMVIDECPSVDTDNFSEELLKKHSNSLAELIRRDKNRPSVIMWSIANEPRSSKQGASWYFKSVVDYIKKLDTSRPVTAAIATSYVFKDLAQYLDIISFNRYNSWYQNTGRLETIRGNVEEEATSWHKKYNKPVLMSEYGADTIAGLHLEPAYVWSEEYQVRMLSEHFKAFDNLREKGFFIGEMIWNFADFKTAQTYTRVGGNKKGILTRERQPKASAHHLRVRNFKLAQEIDNYRVPPSVQNLEPYTAQGQIQSNHIEL</sequence>
<accession>A0A482X476</accession>
<dbReference type="GO" id="GO:0004566">
    <property type="term" value="F:beta-glucuronidase activity"/>
    <property type="evidence" value="ECO:0007669"/>
    <property type="project" value="TreeGrafter"/>
</dbReference>
<evidence type="ECO:0000259" key="3">
    <source>
        <dbReference type="Pfam" id="PF02836"/>
    </source>
</evidence>
<dbReference type="InterPro" id="IPR023230">
    <property type="entry name" value="Glyco_hydro_2_CS"/>
</dbReference>
<dbReference type="InterPro" id="IPR006101">
    <property type="entry name" value="Glyco_hydro_2"/>
</dbReference>
<organism evidence="4 5">
    <name type="scientific">Laodelphax striatellus</name>
    <name type="common">Small brown planthopper</name>
    <name type="synonym">Delphax striatella</name>
    <dbReference type="NCBI Taxonomy" id="195883"/>
    <lineage>
        <taxon>Eukaryota</taxon>
        <taxon>Metazoa</taxon>
        <taxon>Ecdysozoa</taxon>
        <taxon>Arthropoda</taxon>
        <taxon>Hexapoda</taxon>
        <taxon>Insecta</taxon>
        <taxon>Pterygota</taxon>
        <taxon>Neoptera</taxon>
        <taxon>Paraneoptera</taxon>
        <taxon>Hemiptera</taxon>
        <taxon>Auchenorrhyncha</taxon>
        <taxon>Fulgoroidea</taxon>
        <taxon>Delphacidae</taxon>
        <taxon>Criomorphinae</taxon>
        <taxon>Laodelphax</taxon>
    </lineage>
</organism>
<evidence type="ECO:0000313" key="4">
    <source>
        <dbReference type="EMBL" id="RZF40679.1"/>
    </source>
</evidence>
<dbReference type="Gene3D" id="2.60.120.260">
    <property type="entry name" value="Galactose-binding domain-like"/>
    <property type="match status" value="1"/>
</dbReference>
<feature type="domain" description="Glycoside hydrolase family 2 catalytic" evidence="3">
    <location>
        <begin position="153"/>
        <end position="446"/>
    </location>
</feature>
<dbReference type="Gene3D" id="3.20.20.80">
    <property type="entry name" value="Glycosidases"/>
    <property type="match status" value="1"/>
</dbReference>
<dbReference type="EMBL" id="QKKF02017993">
    <property type="protein sequence ID" value="RZF40679.1"/>
    <property type="molecule type" value="Genomic_DNA"/>
</dbReference>
<dbReference type="PRINTS" id="PR00132">
    <property type="entry name" value="GLHYDRLASE2"/>
</dbReference>
<dbReference type="Pfam" id="PF02836">
    <property type="entry name" value="Glyco_hydro_2_C"/>
    <property type="match status" value="1"/>
</dbReference>
<dbReference type="GO" id="GO:0030246">
    <property type="term" value="F:carbohydrate binding"/>
    <property type="evidence" value="ECO:0007669"/>
    <property type="project" value="TreeGrafter"/>
</dbReference>
<protein>
    <recommendedName>
        <fullName evidence="3">Glycoside hydrolase family 2 catalytic domain-containing protein</fullName>
    </recommendedName>
</protein>
<dbReference type="FunFam" id="3.20.20.80:FF:000029">
    <property type="entry name" value="Beta-glucuronidase"/>
    <property type="match status" value="1"/>
</dbReference>
<dbReference type="InterPro" id="IPR006103">
    <property type="entry name" value="Glyco_hydro_2_cat"/>
</dbReference>
<dbReference type="GO" id="GO:0005975">
    <property type="term" value="P:carbohydrate metabolic process"/>
    <property type="evidence" value="ECO:0007669"/>
    <property type="project" value="InterPro"/>
</dbReference>
<comment type="similarity">
    <text evidence="1">Belongs to the glycosyl hydrolase 2 family.</text>
</comment>
<dbReference type="GO" id="GO:0005615">
    <property type="term" value="C:extracellular space"/>
    <property type="evidence" value="ECO:0007669"/>
    <property type="project" value="TreeGrafter"/>
</dbReference>
<dbReference type="SUPFAM" id="SSF49785">
    <property type="entry name" value="Galactose-binding domain-like"/>
    <property type="match status" value="1"/>
</dbReference>
<feature type="signal peptide" evidence="2">
    <location>
        <begin position="1"/>
        <end position="21"/>
    </location>
</feature>
<gene>
    <name evidence="4" type="ORF">LSTR_LSTR014018</name>
</gene>
<dbReference type="PROSITE" id="PS00719">
    <property type="entry name" value="GLYCOSYL_HYDROL_F2_1"/>
    <property type="match status" value="1"/>
</dbReference>
<dbReference type="Proteomes" id="UP000291343">
    <property type="component" value="Unassembled WGS sequence"/>
</dbReference>
<evidence type="ECO:0000256" key="2">
    <source>
        <dbReference type="SAM" id="SignalP"/>
    </source>
</evidence>
<dbReference type="PROSITE" id="PS00608">
    <property type="entry name" value="GLYCOSYL_HYDROL_F2_2"/>
    <property type="match status" value="1"/>
</dbReference>
<dbReference type="SUPFAM" id="SSF51445">
    <property type="entry name" value="(Trans)glycosidases"/>
    <property type="match status" value="1"/>
</dbReference>
<dbReference type="PANTHER" id="PTHR10066">
    <property type="entry name" value="BETA-GLUCURONIDASE"/>
    <property type="match status" value="1"/>
</dbReference>
<name>A0A482X476_LAOST</name>
<comment type="caution">
    <text evidence="4">The sequence shown here is derived from an EMBL/GenBank/DDBJ whole genome shotgun (WGS) entry which is preliminary data.</text>
</comment>
<dbReference type="OrthoDB" id="408532at2759"/>
<dbReference type="AlphaFoldDB" id="A0A482X476"/>
<dbReference type="InterPro" id="IPR023232">
    <property type="entry name" value="Glyco_hydro_2_AS"/>
</dbReference>
<reference evidence="4 5" key="1">
    <citation type="journal article" date="2017" name="Gigascience">
        <title>Genome sequence of the small brown planthopper, Laodelphax striatellus.</title>
        <authorList>
            <person name="Zhu J."/>
            <person name="Jiang F."/>
            <person name="Wang X."/>
            <person name="Yang P."/>
            <person name="Bao Y."/>
            <person name="Zhao W."/>
            <person name="Wang W."/>
            <person name="Lu H."/>
            <person name="Wang Q."/>
            <person name="Cui N."/>
            <person name="Li J."/>
            <person name="Chen X."/>
            <person name="Luo L."/>
            <person name="Yu J."/>
            <person name="Kang L."/>
            <person name="Cui F."/>
        </authorList>
    </citation>
    <scope>NUCLEOTIDE SEQUENCE [LARGE SCALE GENOMIC DNA]</scope>
    <source>
        <strain evidence="4">Lst14</strain>
    </source>
</reference>
<dbReference type="InParanoid" id="A0A482X476"/>
<dbReference type="PANTHER" id="PTHR10066:SF67">
    <property type="entry name" value="BETA-GLUCURONIDASE"/>
    <property type="match status" value="1"/>
</dbReference>
<dbReference type="FunCoup" id="A0A482X476">
    <property type="interactions" value="381"/>
</dbReference>
<evidence type="ECO:0000313" key="5">
    <source>
        <dbReference type="Proteomes" id="UP000291343"/>
    </source>
</evidence>
<dbReference type="InterPro" id="IPR017853">
    <property type="entry name" value="GH"/>
</dbReference>
<feature type="chain" id="PRO_5019722109" description="Glycoside hydrolase family 2 catalytic domain-containing protein" evidence="2">
    <location>
        <begin position="22"/>
        <end position="482"/>
    </location>
</feature>
<dbReference type="STRING" id="195883.A0A482X476"/>